<reference evidence="1" key="1">
    <citation type="submission" date="2012-04" db="EMBL/GenBank/DDBJ databases">
        <title>The Genome Sequence of Loa loa.</title>
        <authorList>
            <consortium name="The Broad Institute Genome Sequencing Platform"/>
            <consortium name="Broad Institute Genome Sequencing Center for Infectious Disease"/>
            <person name="Nutman T.B."/>
            <person name="Fink D.L."/>
            <person name="Russ C."/>
            <person name="Young S."/>
            <person name="Zeng Q."/>
            <person name="Gargeya S."/>
            <person name="Alvarado L."/>
            <person name="Berlin A."/>
            <person name="Chapman S.B."/>
            <person name="Chen Z."/>
            <person name="Freedman E."/>
            <person name="Gellesch M."/>
            <person name="Goldberg J."/>
            <person name="Griggs A."/>
            <person name="Gujja S."/>
            <person name="Heilman E.R."/>
            <person name="Heiman D."/>
            <person name="Howarth C."/>
            <person name="Mehta T."/>
            <person name="Neiman D."/>
            <person name="Pearson M."/>
            <person name="Roberts A."/>
            <person name="Saif S."/>
            <person name="Shea T."/>
            <person name="Shenoy N."/>
            <person name="Sisk P."/>
            <person name="Stolte C."/>
            <person name="Sykes S."/>
            <person name="White J."/>
            <person name="Yandava C."/>
            <person name="Haas B."/>
            <person name="Henn M.R."/>
            <person name="Nusbaum C."/>
            <person name="Birren B."/>
        </authorList>
    </citation>
    <scope>NUCLEOTIDE SEQUENCE [LARGE SCALE GENOMIC DNA]</scope>
</reference>
<accession>A0A1S0TLI8</accession>
<dbReference type="RefSeq" id="XP_003148429.1">
    <property type="nucleotide sequence ID" value="XM_003148381.1"/>
</dbReference>
<dbReference type="KEGG" id="loa:LOAG_12870"/>
<dbReference type="OMA" id="FWGNVIR"/>
<dbReference type="AlphaFoldDB" id="A0A1S0TLI8"/>
<protein>
    <submittedName>
        <fullName evidence="1">Uncharacterized protein</fullName>
    </submittedName>
</protein>
<proteinExistence type="predicted"/>
<dbReference type="InParanoid" id="A0A1S0TLI8"/>
<sequence length="123" mass="13852">MHHSNNDSIGNVTNTMLRNNQLSPLDALLRTNKVNLIALETFGQLNQFWGNAIRFFQPLSEQIENGLLSLLRVICPQIFGDLNSSDIAINKVTRPPDKSNLLIDELIEAFMMSLTKKNSTLLK</sequence>
<evidence type="ECO:0000313" key="1">
    <source>
        <dbReference type="EMBL" id="EFO15640.1"/>
    </source>
</evidence>
<dbReference type="EMBL" id="JH712172">
    <property type="protein sequence ID" value="EFO15640.1"/>
    <property type="molecule type" value="Genomic_DNA"/>
</dbReference>
<name>A0A1S0TLI8_LOALO</name>
<dbReference type="GeneID" id="9950335"/>
<gene>
    <name evidence="1" type="ORF">LOAG_12870</name>
</gene>
<dbReference type="CTD" id="9950335"/>
<organism evidence="1">
    <name type="scientific">Loa loa</name>
    <name type="common">Eye worm</name>
    <name type="synonym">Filaria loa</name>
    <dbReference type="NCBI Taxonomy" id="7209"/>
    <lineage>
        <taxon>Eukaryota</taxon>
        <taxon>Metazoa</taxon>
        <taxon>Ecdysozoa</taxon>
        <taxon>Nematoda</taxon>
        <taxon>Chromadorea</taxon>
        <taxon>Rhabditida</taxon>
        <taxon>Spirurina</taxon>
        <taxon>Spiruromorpha</taxon>
        <taxon>Filarioidea</taxon>
        <taxon>Onchocercidae</taxon>
        <taxon>Loa</taxon>
    </lineage>
</organism>
<dbReference type="OrthoDB" id="5793786at2759"/>